<dbReference type="STRING" id="758803.SAMN05421803_11457"/>
<dbReference type="AlphaFoldDB" id="A0A1M6Q0S0"/>
<organism evidence="1 2">
    <name type="scientific">Nocardiopsis flavescens</name>
    <dbReference type="NCBI Taxonomy" id="758803"/>
    <lineage>
        <taxon>Bacteria</taxon>
        <taxon>Bacillati</taxon>
        <taxon>Actinomycetota</taxon>
        <taxon>Actinomycetes</taxon>
        <taxon>Streptosporangiales</taxon>
        <taxon>Nocardiopsidaceae</taxon>
        <taxon>Nocardiopsis</taxon>
    </lineage>
</organism>
<evidence type="ECO:0000313" key="1">
    <source>
        <dbReference type="EMBL" id="SHK13800.1"/>
    </source>
</evidence>
<evidence type="ECO:0000313" key="2">
    <source>
        <dbReference type="Proteomes" id="UP000184452"/>
    </source>
</evidence>
<accession>A0A1M6Q0S0</accession>
<proteinExistence type="predicted"/>
<dbReference type="EMBL" id="FQZK01000014">
    <property type="protein sequence ID" value="SHK13800.1"/>
    <property type="molecule type" value="Genomic_DNA"/>
</dbReference>
<dbReference type="Proteomes" id="UP000184452">
    <property type="component" value="Unassembled WGS sequence"/>
</dbReference>
<sequence>MTSELAVMVGINLHVSFSQQVSQTEFHAYASQLMDELLAQEECDGSITDSTVSSDSDASLFTVEMIVKTADQFRASEKASAVLRTALHAAGARTPGWPTVVRTENQTGPLANLMSA</sequence>
<dbReference type="RefSeq" id="WP_073381143.1">
    <property type="nucleotide sequence ID" value="NZ_FQZK01000014.1"/>
</dbReference>
<gene>
    <name evidence="1" type="ORF">SAMN05421803_11457</name>
</gene>
<reference evidence="1 2" key="1">
    <citation type="submission" date="2016-11" db="EMBL/GenBank/DDBJ databases">
        <authorList>
            <person name="Jaros S."/>
            <person name="Januszkiewicz K."/>
            <person name="Wedrychowicz H."/>
        </authorList>
    </citation>
    <scope>NUCLEOTIDE SEQUENCE [LARGE SCALE GENOMIC DNA]</scope>
    <source>
        <strain evidence="1 2">CGMCC 4.5723</strain>
    </source>
</reference>
<dbReference type="OrthoDB" id="3436764at2"/>
<keyword evidence="2" id="KW-1185">Reference proteome</keyword>
<protein>
    <submittedName>
        <fullName evidence="1">Uncharacterized protein</fullName>
    </submittedName>
</protein>
<name>A0A1M6Q0S0_9ACTN</name>